<evidence type="ECO:0000256" key="1">
    <source>
        <dbReference type="SAM" id="Coils"/>
    </source>
</evidence>
<feature type="coiled-coil region" evidence="1">
    <location>
        <begin position="69"/>
        <end position="120"/>
    </location>
</feature>
<name>K1X1D1_MARBU</name>
<reference evidence="3 4" key="1">
    <citation type="journal article" date="2012" name="BMC Genomics">
        <title>Sequencing the genome of Marssonina brunnea reveals fungus-poplar co-evolution.</title>
        <authorList>
            <person name="Zhu S."/>
            <person name="Cao Y.-Z."/>
            <person name="Jiang C."/>
            <person name="Tan B.-Y."/>
            <person name="Wang Z."/>
            <person name="Feng S."/>
            <person name="Zhang L."/>
            <person name="Su X.-H."/>
            <person name="Brejova B."/>
            <person name="Vinar T."/>
            <person name="Xu M."/>
            <person name="Wang M.-X."/>
            <person name="Zhang S.-G."/>
            <person name="Huang M.-R."/>
            <person name="Wu R."/>
            <person name="Zhou Y."/>
        </authorList>
    </citation>
    <scope>NUCLEOTIDE SEQUENCE [LARGE SCALE GENOMIC DNA]</scope>
    <source>
        <strain evidence="3 4">MB_m1</strain>
    </source>
</reference>
<dbReference type="InterPro" id="IPR046347">
    <property type="entry name" value="bZIP_sf"/>
</dbReference>
<dbReference type="KEGG" id="mbe:MBM_02273"/>
<feature type="compositionally biased region" description="Basic and acidic residues" evidence="2">
    <location>
        <begin position="18"/>
        <end position="27"/>
    </location>
</feature>
<sequence length="124" mass="14156">MKEASSNPRLDVAGESSTDQKESDDVKGLAAGKKQTRKKPKASRVVSNLNADQLERKRLVDRNAQRTVRQRTRDHISNLEARIEELVEEQAMLEDAERRTEALEEELRGLRLMLEKSRCEKASP</sequence>
<dbReference type="HOGENOM" id="CLU_2004395_0_0_1"/>
<protein>
    <submittedName>
        <fullName evidence="3">BZIP transcription factor</fullName>
    </submittedName>
</protein>
<feature type="region of interest" description="Disordered" evidence="2">
    <location>
        <begin position="1"/>
        <end position="50"/>
    </location>
</feature>
<proteinExistence type="predicted"/>
<dbReference type="Gene3D" id="1.20.5.170">
    <property type="match status" value="1"/>
</dbReference>
<evidence type="ECO:0000313" key="3">
    <source>
        <dbReference type="EMBL" id="EKD19036.1"/>
    </source>
</evidence>
<dbReference type="EMBL" id="JH921431">
    <property type="protein sequence ID" value="EKD19036.1"/>
    <property type="molecule type" value="Genomic_DNA"/>
</dbReference>
<dbReference type="OrthoDB" id="3535998at2759"/>
<keyword evidence="4" id="KW-1185">Reference proteome</keyword>
<dbReference type="AlphaFoldDB" id="K1X1D1"/>
<keyword evidence="1" id="KW-0175">Coiled coil</keyword>
<organism evidence="3 4">
    <name type="scientific">Marssonina brunnea f. sp. multigermtubi (strain MB_m1)</name>
    <name type="common">Marssonina leaf spot fungus</name>
    <dbReference type="NCBI Taxonomy" id="1072389"/>
    <lineage>
        <taxon>Eukaryota</taxon>
        <taxon>Fungi</taxon>
        <taxon>Dikarya</taxon>
        <taxon>Ascomycota</taxon>
        <taxon>Pezizomycotina</taxon>
        <taxon>Leotiomycetes</taxon>
        <taxon>Helotiales</taxon>
        <taxon>Drepanopezizaceae</taxon>
        <taxon>Drepanopeziza</taxon>
    </lineage>
</organism>
<dbReference type="InParanoid" id="K1X1D1"/>
<gene>
    <name evidence="3" type="ORF">MBM_02273</name>
</gene>
<evidence type="ECO:0000313" key="4">
    <source>
        <dbReference type="Proteomes" id="UP000006753"/>
    </source>
</evidence>
<evidence type="ECO:0000256" key="2">
    <source>
        <dbReference type="SAM" id="MobiDB-lite"/>
    </source>
</evidence>
<dbReference type="Proteomes" id="UP000006753">
    <property type="component" value="Unassembled WGS sequence"/>
</dbReference>
<accession>K1X1D1</accession>
<dbReference type="SUPFAM" id="SSF57959">
    <property type="entry name" value="Leucine zipper domain"/>
    <property type="match status" value="1"/>
</dbReference>
<dbReference type="GO" id="GO:0003700">
    <property type="term" value="F:DNA-binding transcription factor activity"/>
    <property type="evidence" value="ECO:0007669"/>
    <property type="project" value="InterPro"/>
</dbReference>